<dbReference type="NCBIfam" id="TIGR02532">
    <property type="entry name" value="IV_pilin_GFxxxE"/>
    <property type="match status" value="1"/>
</dbReference>
<dbReference type="EMBL" id="CP029822">
    <property type="protein sequence ID" value="AZS52129.1"/>
    <property type="molecule type" value="Genomic_DNA"/>
</dbReference>
<gene>
    <name evidence="2" type="ORF">DM558_00830</name>
</gene>
<evidence type="ECO:0000256" key="1">
    <source>
        <dbReference type="SAM" id="Phobius"/>
    </source>
</evidence>
<dbReference type="InterPro" id="IPR031982">
    <property type="entry name" value="PilE-like"/>
</dbReference>
<proteinExistence type="predicted"/>
<reference evidence="3" key="1">
    <citation type="submission" date="2018-06" db="EMBL/GenBank/DDBJ databases">
        <title>Complete genome of Pseudomonas insecticola strain QZS01.</title>
        <authorList>
            <person name="Wang J."/>
            <person name="Su Q."/>
        </authorList>
    </citation>
    <scope>NUCLEOTIDE SEQUENCE [LARGE SCALE GENOMIC DNA]</scope>
    <source>
        <strain evidence="3">QZS01</strain>
    </source>
</reference>
<evidence type="ECO:0000313" key="3">
    <source>
        <dbReference type="Proteomes" id="UP000273143"/>
    </source>
</evidence>
<dbReference type="AlphaFoldDB" id="A0A451EQK7"/>
<dbReference type="Gene3D" id="3.30.700.10">
    <property type="entry name" value="Glycoprotein, Type 4 Pilin"/>
    <property type="match status" value="1"/>
</dbReference>
<protein>
    <submittedName>
        <fullName evidence="2">Prepilin-type N-terminal cleavage/methylation domain-containing protein</fullName>
    </submittedName>
</protein>
<evidence type="ECO:0000313" key="2">
    <source>
        <dbReference type="EMBL" id="AZS52129.1"/>
    </source>
</evidence>
<dbReference type="Proteomes" id="UP000273143">
    <property type="component" value="Chromosome"/>
</dbReference>
<feature type="transmembrane region" description="Helical" evidence="1">
    <location>
        <begin position="12"/>
        <end position="30"/>
    </location>
</feature>
<keyword evidence="1" id="KW-1133">Transmembrane helix</keyword>
<dbReference type="RefSeq" id="WP_127164770.1">
    <property type="nucleotide sequence ID" value="NZ_CP029822.1"/>
</dbReference>
<dbReference type="Pfam" id="PF16732">
    <property type="entry name" value="ComP_DUS"/>
    <property type="match status" value="1"/>
</dbReference>
<dbReference type="InterPro" id="IPR045584">
    <property type="entry name" value="Pilin-like"/>
</dbReference>
<dbReference type="Pfam" id="PF07963">
    <property type="entry name" value="N_methyl"/>
    <property type="match status" value="1"/>
</dbReference>
<name>A0A451EQK7_9GAMM</name>
<dbReference type="InterPro" id="IPR012902">
    <property type="entry name" value="N_methyl_site"/>
</dbReference>
<keyword evidence="1" id="KW-0812">Transmembrane</keyword>
<dbReference type="GO" id="GO:0043683">
    <property type="term" value="P:type IV pilus assembly"/>
    <property type="evidence" value="ECO:0007669"/>
    <property type="project" value="InterPro"/>
</dbReference>
<dbReference type="SUPFAM" id="SSF54523">
    <property type="entry name" value="Pili subunits"/>
    <property type="match status" value="1"/>
</dbReference>
<keyword evidence="1" id="KW-0472">Membrane</keyword>
<dbReference type="KEGG" id="emo:DM558_00830"/>
<organism evidence="2 3">
    <name type="scientific">Entomomonas moraniae</name>
    <dbReference type="NCBI Taxonomy" id="2213226"/>
    <lineage>
        <taxon>Bacteria</taxon>
        <taxon>Pseudomonadati</taxon>
        <taxon>Pseudomonadota</taxon>
        <taxon>Gammaproteobacteria</taxon>
        <taxon>Pseudomonadales</taxon>
        <taxon>Pseudomonadaceae</taxon>
        <taxon>Entomomonas</taxon>
    </lineage>
</organism>
<keyword evidence="3" id="KW-1185">Reference proteome</keyword>
<dbReference type="PROSITE" id="PS00409">
    <property type="entry name" value="PROKAR_NTER_METHYL"/>
    <property type="match status" value="1"/>
</dbReference>
<accession>A0A451EQK7</accession>
<sequence>MAKVKGFSLVELMIVLAVVAILAAIAYPMYQSYILRSACDSGKAGLLQADALMNQLYMQYGVYNNADIKDNKLPGMGYIPVDGSSTKADFTIAVSPLEAKKYTITATVTSYGRLRRFSGSTLTIDQSGARGGSIGGINVWTNGCSALK</sequence>